<protein>
    <recommendedName>
        <fullName evidence="7">DNA-binding protein</fullName>
    </recommendedName>
</protein>
<dbReference type="InterPro" id="IPR013559">
    <property type="entry name" value="YheO"/>
</dbReference>
<dbReference type="PANTHER" id="PTHR35568:SF1">
    <property type="entry name" value="TRANSCRIPTIONAL REGULATOR DAUR"/>
    <property type="match status" value="1"/>
</dbReference>
<feature type="domain" description="YheO-like" evidence="3">
    <location>
        <begin position="191"/>
        <end position="299"/>
    </location>
</feature>
<evidence type="ECO:0000313" key="5">
    <source>
        <dbReference type="EMBL" id="AWG28146.1"/>
    </source>
</evidence>
<dbReference type="Pfam" id="PF04073">
    <property type="entry name" value="tRNA_edit"/>
    <property type="match status" value="1"/>
</dbReference>
<dbReference type="InterPro" id="IPR007214">
    <property type="entry name" value="YbaK/aa-tRNA-synth-assoc-dom"/>
</dbReference>
<evidence type="ECO:0000259" key="2">
    <source>
        <dbReference type="Pfam" id="PF04073"/>
    </source>
</evidence>
<evidence type="ECO:0000259" key="4">
    <source>
        <dbReference type="Pfam" id="PF13309"/>
    </source>
</evidence>
<dbReference type="EMBL" id="CP021067">
    <property type="protein sequence ID" value="AWG28146.1"/>
    <property type="molecule type" value="Genomic_DNA"/>
</dbReference>
<dbReference type="InterPro" id="IPR036754">
    <property type="entry name" value="YbaK/aa-tRNA-synt-asso_dom_sf"/>
</dbReference>
<organism evidence="5 6">
    <name type="scientific">Burkholderia cenocepacia</name>
    <dbReference type="NCBI Taxonomy" id="95486"/>
    <lineage>
        <taxon>Bacteria</taxon>
        <taxon>Pseudomonadati</taxon>
        <taxon>Pseudomonadota</taxon>
        <taxon>Betaproteobacteria</taxon>
        <taxon>Burkholderiales</taxon>
        <taxon>Burkholderiaceae</taxon>
        <taxon>Burkholderia</taxon>
        <taxon>Burkholderia cepacia complex</taxon>
    </lineage>
</organism>
<evidence type="ECO:0000256" key="1">
    <source>
        <dbReference type="SAM" id="MobiDB-lite"/>
    </source>
</evidence>
<dbReference type="GO" id="GO:0002161">
    <property type="term" value="F:aminoacyl-tRNA deacylase activity"/>
    <property type="evidence" value="ECO:0007669"/>
    <property type="project" value="InterPro"/>
</dbReference>
<dbReference type="Gene3D" id="3.90.960.10">
    <property type="entry name" value="YbaK/aminoacyl-tRNA synthetase-associated domain"/>
    <property type="match status" value="1"/>
</dbReference>
<evidence type="ECO:0000313" key="6">
    <source>
        <dbReference type="Proteomes" id="UP000244809"/>
    </source>
</evidence>
<dbReference type="PANTHER" id="PTHR35568">
    <property type="entry name" value="TRANSCRIPTIONAL REGULATOR DAUR"/>
    <property type="match status" value="1"/>
</dbReference>
<dbReference type="Proteomes" id="UP000244809">
    <property type="component" value="Chromosome 1"/>
</dbReference>
<feature type="domain" description="YbaK/aminoacyl-tRNA synthetase-associated" evidence="2">
    <location>
        <begin position="27"/>
        <end position="149"/>
    </location>
</feature>
<proteinExistence type="predicted"/>
<name>A0AAD0IZ73_9BURK</name>
<dbReference type="InterPro" id="IPR039446">
    <property type="entry name" value="DauR-like"/>
</dbReference>
<feature type="region of interest" description="Disordered" evidence="1">
    <location>
        <begin position="161"/>
        <end position="181"/>
    </location>
</feature>
<reference evidence="5 6" key="1">
    <citation type="submission" date="2017-04" db="EMBL/GenBank/DDBJ databases">
        <title>Complete genome sequence of Burkholderia cenocepacia PC184 Midwest clone.</title>
        <authorList>
            <person name="Mulks M.H."/>
            <person name="Cooper V.S."/>
        </authorList>
    </citation>
    <scope>NUCLEOTIDE SEQUENCE [LARGE SCALE GENOMIC DNA]</scope>
    <source>
        <strain evidence="5 6">PC184 Mulks</strain>
    </source>
</reference>
<evidence type="ECO:0008006" key="7">
    <source>
        <dbReference type="Google" id="ProtNLM"/>
    </source>
</evidence>
<dbReference type="SUPFAM" id="SSF55826">
    <property type="entry name" value="YbaK/ProRS associated domain"/>
    <property type="match status" value="1"/>
</dbReference>
<dbReference type="CDD" id="cd04336">
    <property type="entry name" value="YeaK"/>
    <property type="match status" value="1"/>
</dbReference>
<evidence type="ECO:0000259" key="3">
    <source>
        <dbReference type="Pfam" id="PF08348"/>
    </source>
</evidence>
<dbReference type="InterPro" id="IPR039445">
    <property type="entry name" value="DauR-like_HTH"/>
</dbReference>
<accession>A0AAD0IZ73</accession>
<gene>
    <name evidence="5" type="ORF">B9Z07_04240</name>
</gene>
<dbReference type="Pfam" id="PF08348">
    <property type="entry name" value="PAS_6"/>
    <property type="match status" value="1"/>
</dbReference>
<dbReference type="AlphaFoldDB" id="A0AAD0IZ73"/>
<sequence length="386" mass="41748">MNDSSVFDTLCELLNTSGARFRVLEHPAEGKSDAIAALRGTRPEQGAKAMLCTFKDGGDTTALAVIPGHVKIDFRKVADAVGRRKATLASPDVAAAVTRCVMGAVPPFVFDANVTLVVDPALVERNAEIAFNAGRLDRSVVLDAADYVRIARPLLVDITRPETTDTTAPPPGPRMSTNRKPLPSEQASLIEQVQRIAEGLGEMFAPFTEVVVHDLRTPEHAILAIHNNLSGRAVGDPATELGLARIADDDFPQVLANYPNRFADGRTAKSTSIGIKDSTGRYVAALCLNADVTLFRGFQGMLNQFCRTDGETVVETLDPAGADAIRQRIDAFATRLATTPRELKTDQRRELMQTLKADGFLEVRRAMEIVSQHLGVSRATVYNDAK</sequence>
<dbReference type="InterPro" id="IPR044786">
    <property type="entry name" value="PROXY"/>
</dbReference>
<feature type="domain" description="Transcriptional regulator DauR-like HTH" evidence="4">
    <location>
        <begin position="325"/>
        <end position="384"/>
    </location>
</feature>
<dbReference type="Pfam" id="PF13309">
    <property type="entry name" value="HTH_22"/>
    <property type="match status" value="1"/>
</dbReference>